<protein>
    <recommendedName>
        <fullName evidence="4">NADP-dependent oxidoreductase domain-containing protein</fullName>
    </recommendedName>
</protein>
<proteinExistence type="inferred from homology"/>
<dbReference type="PANTHER" id="PTHR43150">
    <property type="entry name" value="HYPERKINETIC, ISOFORM M"/>
    <property type="match status" value="1"/>
</dbReference>
<dbReference type="Pfam" id="PF00248">
    <property type="entry name" value="Aldo_ket_red"/>
    <property type="match status" value="1"/>
</dbReference>
<gene>
    <name evidence="5" type="ORF">BSTOLATCC_MIC11368</name>
</gene>
<accession>A0AAU9IHJ5</accession>
<comment type="similarity">
    <text evidence="1">Belongs to the shaker potassium channel beta subunit family.</text>
</comment>
<dbReference type="SUPFAM" id="SSF51430">
    <property type="entry name" value="NAD(P)-linked oxidoreductase"/>
    <property type="match status" value="1"/>
</dbReference>
<sequence length="346" mass="39174">MESESMEYRYLGNSGLKVSVLSFGNLTSSWDKGAEEWNFQCMDKCIRGGVNFFDTAEGYGLGVAEKILGNNIKQGGWDRDDLIITTKLSPVRFGIQGLSRKRIRQAIDHCLERLQLDYVDVLYLHRFDPEVPLEETIRIMNEIIDNDKAFYWGTSAFTPQQISECFTICENNGWIPPIVEQCEYHMFEREIVEKDYVPLFDQYGLGTTVWSPLCGGLLSGKYNDGNIPAGRLENNPFVNFFKQRYDKFIGSRKEEAVKTLTGLKALAEELGCSQSQLALAWVIKNPDVSTAIVGASAPHHMDDNIGAIEVIKKLTPEVLTRIEDLLGNRPAPSMNWRTFTPNPPRR</sequence>
<evidence type="ECO:0000313" key="5">
    <source>
        <dbReference type="EMBL" id="CAG9314360.1"/>
    </source>
</evidence>
<comment type="caution">
    <text evidence="5">The sequence shown here is derived from an EMBL/GenBank/DDBJ whole genome shotgun (WGS) entry which is preliminary data.</text>
</comment>
<dbReference type="GO" id="GO:0016491">
    <property type="term" value="F:oxidoreductase activity"/>
    <property type="evidence" value="ECO:0007669"/>
    <property type="project" value="UniProtKB-KW"/>
</dbReference>
<reference evidence="5" key="1">
    <citation type="submission" date="2021-09" db="EMBL/GenBank/DDBJ databases">
        <authorList>
            <consortium name="AG Swart"/>
            <person name="Singh M."/>
            <person name="Singh A."/>
            <person name="Seah K."/>
            <person name="Emmerich C."/>
        </authorList>
    </citation>
    <scope>NUCLEOTIDE SEQUENCE</scope>
    <source>
        <strain evidence="5">ATCC30299</strain>
    </source>
</reference>
<evidence type="ECO:0000313" key="6">
    <source>
        <dbReference type="Proteomes" id="UP001162131"/>
    </source>
</evidence>
<organism evidence="5 6">
    <name type="scientific">Blepharisma stoltei</name>
    <dbReference type="NCBI Taxonomy" id="1481888"/>
    <lineage>
        <taxon>Eukaryota</taxon>
        <taxon>Sar</taxon>
        <taxon>Alveolata</taxon>
        <taxon>Ciliophora</taxon>
        <taxon>Postciliodesmatophora</taxon>
        <taxon>Heterotrichea</taxon>
        <taxon>Heterotrichida</taxon>
        <taxon>Blepharismidae</taxon>
        <taxon>Blepharisma</taxon>
    </lineage>
</organism>
<dbReference type="InterPro" id="IPR036812">
    <property type="entry name" value="NAD(P)_OxRdtase_dom_sf"/>
</dbReference>
<dbReference type="InterPro" id="IPR023210">
    <property type="entry name" value="NADP_OxRdtase_dom"/>
</dbReference>
<dbReference type="AlphaFoldDB" id="A0AAU9IHJ5"/>
<dbReference type="InterPro" id="IPR005399">
    <property type="entry name" value="K_chnl_volt-dep_bsu_KCNAB-rel"/>
</dbReference>
<evidence type="ECO:0000256" key="1">
    <source>
        <dbReference type="ARBA" id="ARBA00006515"/>
    </source>
</evidence>
<feature type="domain" description="NADP-dependent oxidoreductase" evidence="4">
    <location>
        <begin position="26"/>
        <end position="325"/>
    </location>
</feature>
<keyword evidence="3" id="KW-0560">Oxidoreductase</keyword>
<keyword evidence="6" id="KW-1185">Reference proteome</keyword>
<dbReference type="Gene3D" id="3.20.20.100">
    <property type="entry name" value="NADP-dependent oxidoreductase domain"/>
    <property type="match status" value="1"/>
</dbReference>
<dbReference type="PANTHER" id="PTHR43150:SF2">
    <property type="entry name" value="HYPERKINETIC, ISOFORM M"/>
    <property type="match status" value="1"/>
</dbReference>
<dbReference type="Proteomes" id="UP001162131">
    <property type="component" value="Unassembled WGS sequence"/>
</dbReference>
<evidence type="ECO:0000259" key="4">
    <source>
        <dbReference type="Pfam" id="PF00248"/>
    </source>
</evidence>
<dbReference type="EMBL" id="CAJZBQ010000012">
    <property type="protein sequence ID" value="CAG9314360.1"/>
    <property type="molecule type" value="Genomic_DNA"/>
</dbReference>
<name>A0AAU9IHJ5_9CILI</name>
<dbReference type="PRINTS" id="PR01577">
    <property type="entry name" value="KCNABCHANNEL"/>
</dbReference>
<evidence type="ECO:0000256" key="3">
    <source>
        <dbReference type="ARBA" id="ARBA00023002"/>
    </source>
</evidence>
<evidence type="ECO:0000256" key="2">
    <source>
        <dbReference type="ARBA" id="ARBA00022857"/>
    </source>
</evidence>
<keyword evidence="2" id="KW-0521">NADP</keyword>